<dbReference type="Proteomes" id="UP000800094">
    <property type="component" value="Unassembled WGS sequence"/>
</dbReference>
<accession>A0A6A6ICG1</accession>
<organism evidence="1 2">
    <name type="scientific">Trematosphaeria pertusa</name>
    <dbReference type="NCBI Taxonomy" id="390896"/>
    <lineage>
        <taxon>Eukaryota</taxon>
        <taxon>Fungi</taxon>
        <taxon>Dikarya</taxon>
        <taxon>Ascomycota</taxon>
        <taxon>Pezizomycotina</taxon>
        <taxon>Dothideomycetes</taxon>
        <taxon>Pleosporomycetidae</taxon>
        <taxon>Pleosporales</taxon>
        <taxon>Massarineae</taxon>
        <taxon>Trematosphaeriaceae</taxon>
        <taxon>Trematosphaeria</taxon>
    </lineage>
</organism>
<reference evidence="1" key="1">
    <citation type="journal article" date="2020" name="Stud. Mycol.">
        <title>101 Dothideomycetes genomes: a test case for predicting lifestyles and emergence of pathogens.</title>
        <authorList>
            <person name="Haridas S."/>
            <person name="Albert R."/>
            <person name="Binder M."/>
            <person name="Bloem J."/>
            <person name="Labutti K."/>
            <person name="Salamov A."/>
            <person name="Andreopoulos B."/>
            <person name="Baker S."/>
            <person name="Barry K."/>
            <person name="Bills G."/>
            <person name="Bluhm B."/>
            <person name="Cannon C."/>
            <person name="Castanera R."/>
            <person name="Culley D."/>
            <person name="Daum C."/>
            <person name="Ezra D."/>
            <person name="Gonzalez J."/>
            <person name="Henrissat B."/>
            <person name="Kuo A."/>
            <person name="Liang C."/>
            <person name="Lipzen A."/>
            <person name="Lutzoni F."/>
            <person name="Magnuson J."/>
            <person name="Mondo S."/>
            <person name="Nolan M."/>
            <person name="Ohm R."/>
            <person name="Pangilinan J."/>
            <person name="Park H.-J."/>
            <person name="Ramirez L."/>
            <person name="Alfaro M."/>
            <person name="Sun H."/>
            <person name="Tritt A."/>
            <person name="Yoshinaga Y."/>
            <person name="Zwiers L.-H."/>
            <person name="Turgeon B."/>
            <person name="Goodwin S."/>
            <person name="Spatafora J."/>
            <person name="Crous P."/>
            <person name="Grigoriev I."/>
        </authorList>
    </citation>
    <scope>NUCLEOTIDE SEQUENCE</scope>
    <source>
        <strain evidence="1">CBS 122368</strain>
    </source>
</reference>
<keyword evidence="2" id="KW-1185">Reference proteome</keyword>
<evidence type="ECO:0000313" key="1">
    <source>
        <dbReference type="EMBL" id="KAF2247240.1"/>
    </source>
</evidence>
<name>A0A6A6ICG1_9PLEO</name>
<dbReference type="PANTHER" id="PTHR42085">
    <property type="entry name" value="F-BOX DOMAIN-CONTAINING PROTEIN"/>
    <property type="match status" value="1"/>
</dbReference>
<sequence>MAPARVEASRKRGFEDVEHVGFYDAHPVPSHPSMLYELPAYDLHAAPALPLYPGLYDNLAYAAHLSYQYELRNLQMPMTTIDPIPAASMRLKRVKRSNSSGPDLLSLPQEIRNQVYREILIDHHTAHFLHHHRGINYHIHYRGRGHERPDGFHRRGTSHGQDRSSFGFPMWFLTSKQILDEALDELFHNANVKGTISFNKQQGEWRDELALNILPYVRDLTISTKGTNDLDNTPGVLSFTGNTRRALTEIAEGLKESSRLLKLTIAFQLRRSWHQFANTRRGKKTKVDLSALKKFKSARLEVFVLRVEDSETMFGAAKAARRTELTDKMWDMIGEEAERLGVTIVGDATRFRGEVDRYGRWNLMSERISER</sequence>
<dbReference type="AlphaFoldDB" id="A0A6A6ICG1"/>
<protein>
    <submittedName>
        <fullName evidence="1">Uncharacterized protein</fullName>
    </submittedName>
</protein>
<dbReference type="InterPro" id="IPR038883">
    <property type="entry name" value="AN11006-like"/>
</dbReference>
<proteinExistence type="predicted"/>
<dbReference type="EMBL" id="ML987197">
    <property type="protein sequence ID" value="KAF2247240.1"/>
    <property type="molecule type" value="Genomic_DNA"/>
</dbReference>
<dbReference type="GeneID" id="54586816"/>
<dbReference type="RefSeq" id="XP_033682244.1">
    <property type="nucleotide sequence ID" value="XM_033833486.1"/>
</dbReference>
<gene>
    <name evidence="1" type="ORF">BU26DRAFT_566224</name>
</gene>
<evidence type="ECO:0000313" key="2">
    <source>
        <dbReference type="Proteomes" id="UP000800094"/>
    </source>
</evidence>
<dbReference type="PANTHER" id="PTHR42085:SF1">
    <property type="entry name" value="F-BOX DOMAIN-CONTAINING PROTEIN"/>
    <property type="match status" value="1"/>
</dbReference>